<dbReference type="InterPro" id="IPR012337">
    <property type="entry name" value="RNaseH-like_sf"/>
</dbReference>
<dbReference type="InterPro" id="IPR000477">
    <property type="entry name" value="RT_dom"/>
</dbReference>
<dbReference type="PROSITE" id="PS50994">
    <property type="entry name" value="INTEGRASE"/>
    <property type="match status" value="1"/>
</dbReference>
<feature type="region of interest" description="Disordered" evidence="1">
    <location>
        <begin position="19"/>
        <end position="55"/>
    </location>
</feature>
<dbReference type="Gene3D" id="3.30.420.10">
    <property type="entry name" value="Ribonuclease H-like superfamily/Ribonuclease H"/>
    <property type="match status" value="1"/>
</dbReference>
<feature type="domain" description="Reverse transcriptase" evidence="2">
    <location>
        <begin position="492"/>
        <end position="673"/>
    </location>
</feature>
<feature type="domain" description="Integrase catalytic" evidence="3">
    <location>
        <begin position="993"/>
        <end position="1142"/>
    </location>
</feature>
<dbReference type="InterPro" id="IPR036397">
    <property type="entry name" value="RNaseH_sf"/>
</dbReference>
<dbReference type="InterPro" id="IPR001584">
    <property type="entry name" value="Integrase_cat-core"/>
</dbReference>
<evidence type="ECO:0000259" key="2">
    <source>
        <dbReference type="PROSITE" id="PS50878"/>
    </source>
</evidence>
<name>A0A0N5B2R3_STREA</name>
<dbReference type="WBParaSite" id="SPAL_0000036600.1">
    <property type="protein sequence ID" value="SPAL_0000036600.1"/>
    <property type="gene ID" value="SPAL_0000036600"/>
</dbReference>
<dbReference type="GO" id="GO:0003676">
    <property type="term" value="F:nucleic acid binding"/>
    <property type="evidence" value="ECO:0007669"/>
    <property type="project" value="InterPro"/>
</dbReference>
<dbReference type="STRING" id="174720.A0A0N5B2R3"/>
<reference evidence="5" key="1">
    <citation type="submission" date="2017-02" db="UniProtKB">
        <authorList>
            <consortium name="WormBaseParasite"/>
        </authorList>
    </citation>
    <scope>IDENTIFICATION</scope>
</reference>
<dbReference type="CDD" id="cd01647">
    <property type="entry name" value="RT_LTR"/>
    <property type="match status" value="1"/>
</dbReference>
<feature type="compositionally biased region" description="Basic and acidic residues" evidence="1">
    <location>
        <begin position="38"/>
        <end position="55"/>
    </location>
</feature>
<dbReference type="InterPro" id="IPR043502">
    <property type="entry name" value="DNA/RNA_pol_sf"/>
</dbReference>
<evidence type="ECO:0000313" key="5">
    <source>
        <dbReference type="WBParaSite" id="SPAL_0000036600.1"/>
    </source>
</evidence>
<dbReference type="Gene3D" id="3.30.70.270">
    <property type="match status" value="1"/>
</dbReference>
<evidence type="ECO:0000256" key="1">
    <source>
        <dbReference type="SAM" id="MobiDB-lite"/>
    </source>
</evidence>
<feature type="region of interest" description="Disordered" evidence="1">
    <location>
        <begin position="273"/>
        <end position="301"/>
    </location>
</feature>
<keyword evidence="4" id="KW-1185">Reference proteome</keyword>
<evidence type="ECO:0000313" key="4">
    <source>
        <dbReference type="Proteomes" id="UP000046392"/>
    </source>
</evidence>
<dbReference type="Proteomes" id="UP000046392">
    <property type="component" value="Unplaced"/>
</dbReference>
<dbReference type="InterPro" id="IPR050951">
    <property type="entry name" value="Retrovirus_Pol_polyprotein"/>
</dbReference>
<dbReference type="PANTHER" id="PTHR37984">
    <property type="entry name" value="PROTEIN CBG26694"/>
    <property type="match status" value="1"/>
</dbReference>
<evidence type="ECO:0000259" key="3">
    <source>
        <dbReference type="PROSITE" id="PS50994"/>
    </source>
</evidence>
<dbReference type="GO" id="GO:0042575">
    <property type="term" value="C:DNA polymerase complex"/>
    <property type="evidence" value="ECO:0007669"/>
    <property type="project" value="UniProtKB-ARBA"/>
</dbReference>
<feature type="compositionally biased region" description="Basic and acidic residues" evidence="1">
    <location>
        <begin position="273"/>
        <end position="287"/>
    </location>
</feature>
<dbReference type="SUPFAM" id="SSF56672">
    <property type="entry name" value="DNA/RNA polymerases"/>
    <property type="match status" value="1"/>
</dbReference>
<accession>A0A0N5B2R3</accession>
<protein>
    <submittedName>
        <fullName evidence="5">Reverse transcriptase domain-containing protein</fullName>
    </submittedName>
</protein>
<dbReference type="Gene3D" id="3.10.10.10">
    <property type="entry name" value="HIV Type 1 Reverse Transcriptase, subunit A, domain 1"/>
    <property type="match status" value="1"/>
</dbReference>
<dbReference type="PANTHER" id="PTHR37984:SF5">
    <property type="entry name" value="PROTEIN NYNRIN-LIKE"/>
    <property type="match status" value="1"/>
</dbReference>
<dbReference type="GO" id="GO:0015074">
    <property type="term" value="P:DNA integration"/>
    <property type="evidence" value="ECO:0007669"/>
    <property type="project" value="InterPro"/>
</dbReference>
<organism evidence="4 5">
    <name type="scientific">Strongyloides papillosus</name>
    <name type="common">Intestinal threadworm</name>
    <dbReference type="NCBI Taxonomy" id="174720"/>
    <lineage>
        <taxon>Eukaryota</taxon>
        <taxon>Metazoa</taxon>
        <taxon>Ecdysozoa</taxon>
        <taxon>Nematoda</taxon>
        <taxon>Chromadorea</taxon>
        <taxon>Rhabditida</taxon>
        <taxon>Tylenchina</taxon>
        <taxon>Panagrolaimomorpha</taxon>
        <taxon>Strongyloidoidea</taxon>
        <taxon>Strongyloididae</taxon>
        <taxon>Strongyloides</taxon>
    </lineage>
</organism>
<dbReference type="PROSITE" id="PS50878">
    <property type="entry name" value="RT_POL"/>
    <property type="match status" value="1"/>
</dbReference>
<sequence>MKIHREAYDNFVEASKEKLTKDITSSEYQSDDSEDEGKESIHNDHKVKVKDKQKGTNRLDNDRELEIQLTLGKLILEMEERLRLKELELKYGKFDVQTKGSQPHVENVIHKDEDAMSDELANLPTAMSSSEIYVRGRIDDESGMRLLGKLQGYTLHDNLDTYVEKDLQPKRDLSDIYHYRFDYREGMCKQSFMGFKKLIDDVFSELDMDKKFAHFKSWLSIKLPKSGHIVTFLTVMRGREDNFINDLSKLLEHFEHKQKRWCNIHKTRSHTTEECRGREKGGKEKLNIKGKPIPPTTNFTLQTERPSFVDDENQMLSLSHTQTSCSKNLMGEIVTGMKYILPVVVDGIVVNALLDSRANISLIRSSVIKDRVPIKSTSNIAIKTGKENLHVNKSVNVTITMPSFKTQLKGPMQFLVPDDNVAFNATNGCNAIIGTNIAQFWEYTMAQILDLYENSGYIDRKNELIMNAHISQELGNINDFKKLINDKTWNEIEGKRISSYPHPLMANALLIPKGNKNEFRLVVDFTKCNEYTINSNLPSPSLKDVFIKVSQYSYYGRIDLSDAYFQFQLHPVNVKNSDFTFFFENNCYSFTRLPQGAKNSAQIMYYLLVNTFKHDSDILWYADNAIVGTKGTEQEHIQHMVSVIEMLAKYKLRVKISKMTICAREIEILGHRVNSSRSYPKLKHSRGISFFQRFIPNFQIKLAPITNLLQKDTKEKFNAHHKQIYDSVVDELVEAEKIGLMNESIEKGYTIYSDASEIGYGGIILQEYDGQLYSIHFESIKKNPRLSKPKSSLYMELQSMILITRKHRDRLLLAKINWLTDANHVIKMINQPEAQFQSPQYAAWLHELGQFNIHLKHIPGIKNCVADLLSRRINYINIIPYEKGDECVINIDDDELSYNLMNMEINKKKNIYKEITGTNGIKIANSIFQEWHLNQGHQSYSKLKDEVYRIILNRNLTVYSAKELVKRLGLLIRNCEICVKNNVLERKKRSKTNTSQPFQLIYLDLCFINDLPIAVGIDAYSKYLWIRTIRENRTKQIIRMLEDVMDRFDTGIGCIRSGMGKKFKSKDYVNFLCKNNIELEYGLQYEHCTNGVVERVIRTIRNLIIKTQLNIFTDGKKLVNLYNNMVHETTGLKPRDLMFNFAKETIAPPNIQDLKIQMELLNRIRLGRRKILVRDARSNKTKVKKVVIKKIAKIRNPCVVANEGQDGRKNELISAYKFRELKDQ</sequence>
<proteinExistence type="predicted"/>
<dbReference type="AlphaFoldDB" id="A0A0N5B2R3"/>
<dbReference type="InterPro" id="IPR043128">
    <property type="entry name" value="Rev_trsase/Diguanyl_cyclase"/>
</dbReference>
<dbReference type="SUPFAM" id="SSF53098">
    <property type="entry name" value="Ribonuclease H-like"/>
    <property type="match status" value="1"/>
</dbReference>
<dbReference type="Pfam" id="PF00078">
    <property type="entry name" value="RVT_1"/>
    <property type="match status" value="1"/>
</dbReference>